<dbReference type="InterPro" id="IPR032473">
    <property type="entry name" value="Argonaute_Mid_dom"/>
</dbReference>
<dbReference type="GO" id="GO:0003723">
    <property type="term" value="F:RNA binding"/>
    <property type="evidence" value="ECO:0007669"/>
    <property type="project" value="InterPro"/>
</dbReference>
<dbReference type="PROSITE" id="PS50821">
    <property type="entry name" value="PAZ"/>
    <property type="match status" value="1"/>
</dbReference>
<feature type="region of interest" description="Disordered" evidence="1">
    <location>
        <begin position="1"/>
        <end position="88"/>
    </location>
</feature>
<dbReference type="InterPro" id="IPR032474">
    <property type="entry name" value="Argonaute_N"/>
</dbReference>
<dbReference type="Gene3D" id="3.30.420.10">
    <property type="entry name" value="Ribonuclease H-like superfamily/Ribonuclease H"/>
    <property type="match status" value="1"/>
</dbReference>
<organism evidence="4 5">
    <name type="scientific">Tetrapyrgos nigripes</name>
    <dbReference type="NCBI Taxonomy" id="182062"/>
    <lineage>
        <taxon>Eukaryota</taxon>
        <taxon>Fungi</taxon>
        <taxon>Dikarya</taxon>
        <taxon>Basidiomycota</taxon>
        <taxon>Agaricomycotina</taxon>
        <taxon>Agaricomycetes</taxon>
        <taxon>Agaricomycetidae</taxon>
        <taxon>Agaricales</taxon>
        <taxon>Marasmiineae</taxon>
        <taxon>Marasmiaceae</taxon>
        <taxon>Tetrapyrgos</taxon>
    </lineage>
</organism>
<feature type="compositionally biased region" description="Gly residues" evidence="1">
    <location>
        <begin position="26"/>
        <end position="36"/>
    </location>
</feature>
<dbReference type="PANTHER" id="PTHR22891">
    <property type="entry name" value="EUKARYOTIC TRANSLATION INITIATION FACTOR 2C"/>
    <property type="match status" value="1"/>
</dbReference>
<dbReference type="InterPro" id="IPR032472">
    <property type="entry name" value="ArgoL2"/>
</dbReference>
<dbReference type="InterPro" id="IPR036085">
    <property type="entry name" value="PAZ_dom_sf"/>
</dbReference>
<accession>A0A8H5GH55</accession>
<protein>
    <recommendedName>
        <fullName evidence="6">Argonaute-like protein</fullName>
    </recommendedName>
</protein>
<sequence length="993" mass="108908">MQPRTRGGPSRGGPARAERGGERGGRGGGRGSGGGRGGDRGGWRGGDSRGGRGRGRGEGGRGRGRGEFGTAYPPREGPALVGRGPSADQGILQSGSTVSNIAGHVRAVGIKRPGYGSAGTRTVAIVNALEMTFQDMNIYHYDANMLFIIQVATKDKNYPQRLNVQLLKTLQHDTAAQIFHPAGAYDGKKNLFMSHKLDLGPSDSGEFDVVLAQPGQNPDKSPPVYKIKVTLVRVVNTALLHGFIQGTQTQDENVLTALTALNVIIRADPIMSHPFNTRSFFPLDGERRPVGLGFELVRGYFQSVRPAIGKLLVNVDISTGLFIKSGSLIDVALDFLNPRDPDVSCLLPENLGPRGRALLQRFLSGVRVLVVPSKRAVTISRLSQVAAKDFVFTLGEGEKITVTEYYRRQNEQVRYPGLLCIHNSKGAAFPFEKCTVIPGQLARKQIPSELTKEMVNFSRKRPAERMHSIRQGVSLLAYGQSEYIRNFRLSVNSGPFPSVEARVITPPTLQYGEGSKQTTVTPAFGSWNMIDKKFVKPKDIRSWAVLVYESERRMGREPMKGVIDGFMKACRAVGATVHVSPVVRWENGQGNTEKQMKDIVRDCKNKLKSTPDLILVILPDHGNDIYRKVKQCAYLSSSLVSITEQLFLCINDDSVTVIVYSVSQRNVSSHSTVMAQDRNFGPNVCLKTNAKLGGVNVVPTPSSASVLVDPHNPTVIMGGDIIHPPPGGAPSTPSFTAVVGNVDADVAKYIATSRVQEGRLEIIKDLYGMSKEILQQYRTYREKEENLGANSHRSAPKRIIFFRDGVSEGEFAKVRDQELAVLKRVCKDLGIDPKITFIIVGKRHHYRFQPANDRTADRSGNLPAGTVIDQGITHPVEFDFYLQSHAGIIGTSRSAHYTVLYDENEFNADALQSLCYTLCHVYARCTRSVSIPAPVYYADIVCSRARNHFDPSIGDFSDTATDDSRGSRGRDLESYEKAYKQVAGSIAQTMYFM</sequence>
<name>A0A8H5GH55_9AGAR</name>
<evidence type="ECO:0000259" key="2">
    <source>
        <dbReference type="PROSITE" id="PS50821"/>
    </source>
</evidence>
<evidence type="ECO:0000259" key="3">
    <source>
        <dbReference type="PROSITE" id="PS50822"/>
    </source>
</evidence>
<feature type="compositionally biased region" description="Low complexity" evidence="1">
    <location>
        <begin position="1"/>
        <end position="15"/>
    </location>
</feature>
<dbReference type="Pfam" id="PF02171">
    <property type="entry name" value="Piwi"/>
    <property type="match status" value="1"/>
</dbReference>
<proteinExistence type="predicted"/>
<dbReference type="Pfam" id="PF16486">
    <property type="entry name" value="ArgoN"/>
    <property type="match status" value="1"/>
</dbReference>
<dbReference type="SMART" id="SM00950">
    <property type="entry name" value="Piwi"/>
    <property type="match status" value="1"/>
</dbReference>
<keyword evidence="5" id="KW-1185">Reference proteome</keyword>
<feature type="compositionally biased region" description="Basic and acidic residues" evidence="1">
    <location>
        <begin position="37"/>
        <end position="66"/>
    </location>
</feature>
<evidence type="ECO:0008006" key="6">
    <source>
        <dbReference type="Google" id="ProtNLM"/>
    </source>
</evidence>
<dbReference type="InterPro" id="IPR003165">
    <property type="entry name" value="Piwi"/>
</dbReference>
<dbReference type="Pfam" id="PF02170">
    <property type="entry name" value="PAZ"/>
    <property type="match status" value="1"/>
</dbReference>
<dbReference type="SMART" id="SM01163">
    <property type="entry name" value="DUF1785"/>
    <property type="match status" value="1"/>
</dbReference>
<dbReference type="InterPro" id="IPR014811">
    <property type="entry name" value="ArgoL1"/>
</dbReference>
<dbReference type="InterPro" id="IPR036397">
    <property type="entry name" value="RNaseH_sf"/>
</dbReference>
<dbReference type="Gene3D" id="2.170.260.10">
    <property type="entry name" value="paz domain"/>
    <property type="match status" value="1"/>
</dbReference>
<dbReference type="SUPFAM" id="SSF53098">
    <property type="entry name" value="Ribonuclease H-like"/>
    <property type="match status" value="1"/>
</dbReference>
<dbReference type="CDD" id="cd02846">
    <property type="entry name" value="PAZ_argonaute_like"/>
    <property type="match status" value="1"/>
</dbReference>
<comment type="caution">
    <text evidence="4">The sequence shown here is derived from an EMBL/GenBank/DDBJ whole genome shotgun (WGS) entry which is preliminary data.</text>
</comment>
<dbReference type="Pfam" id="PF16487">
    <property type="entry name" value="ArgoMid"/>
    <property type="match status" value="1"/>
</dbReference>
<feature type="domain" description="Piwi" evidence="3">
    <location>
        <begin position="613"/>
        <end position="950"/>
    </location>
</feature>
<dbReference type="EMBL" id="JAACJM010000032">
    <property type="protein sequence ID" value="KAF5364713.1"/>
    <property type="molecule type" value="Genomic_DNA"/>
</dbReference>
<dbReference type="OrthoDB" id="10252740at2759"/>
<dbReference type="Gene3D" id="3.40.50.2300">
    <property type="match status" value="1"/>
</dbReference>
<dbReference type="InterPro" id="IPR003100">
    <property type="entry name" value="PAZ_dom"/>
</dbReference>
<feature type="domain" description="PAZ" evidence="2">
    <location>
        <begin position="342"/>
        <end position="438"/>
    </location>
</feature>
<dbReference type="Pfam" id="PF08699">
    <property type="entry name" value="ArgoL1"/>
    <property type="match status" value="1"/>
</dbReference>
<evidence type="ECO:0000313" key="5">
    <source>
        <dbReference type="Proteomes" id="UP000559256"/>
    </source>
</evidence>
<reference evidence="4 5" key="1">
    <citation type="journal article" date="2020" name="ISME J.">
        <title>Uncovering the hidden diversity of litter-decomposition mechanisms in mushroom-forming fungi.</title>
        <authorList>
            <person name="Floudas D."/>
            <person name="Bentzer J."/>
            <person name="Ahren D."/>
            <person name="Johansson T."/>
            <person name="Persson P."/>
            <person name="Tunlid A."/>
        </authorList>
    </citation>
    <scope>NUCLEOTIDE SEQUENCE [LARGE SCALE GENOMIC DNA]</scope>
    <source>
        <strain evidence="4 5">CBS 291.85</strain>
    </source>
</reference>
<dbReference type="PROSITE" id="PS50822">
    <property type="entry name" value="PIWI"/>
    <property type="match status" value="1"/>
</dbReference>
<feature type="compositionally biased region" description="Basic and acidic residues" evidence="1">
    <location>
        <begin position="16"/>
        <end position="25"/>
    </location>
</feature>
<dbReference type="Pfam" id="PF16488">
    <property type="entry name" value="ArgoL2"/>
    <property type="match status" value="1"/>
</dbReference>
<dbReference type="CDD" id="cd04657">
    <property type="entry name" value="Piwi_ago-like"/>
    <property type="match status" value="1"/>
</dbReference>
<evidence type="ECO:0000256" key="1">
    <source>
        <dbReference type="SAM" id="MobiDB-lite"/>
    </source>
</evidence>
<dbReference type="InterPro" id="IPR045246">
    <property type="entry name" value="Piwi_ago-like"/>
</dbReference>
<dbReference type="InterPro" id="IPR012337">
    <property type="entry name" value="RNaseH-like_sf"/>
</dbReference>
<gene>
    <name evidence="4" type="ORF">D9758_005608</name>
</gene>
<dbReference type="AlphaFoldDB" id="A0A8H5GH55"/>
<dbReference type="Proteomes" id="UP000559256">
    <property type="component" value="Unassembled WGS sequence"/>
</dbReference>
<evidence type="ECO:0000313" key="4">
    <source>
        <dbReference type="EMBL" id="KAF5364713.1"/>
    </source>
</evidence>
<dbReference type="SUPFAM" id="SSF101690">
    <property type="entry name" value="PAZ domain"/>
    <property type="match status" value="1"/>
</dbReference>